<gene>
    <name evidence="3" type="ORF">NN4_05530</name>
</gene>
<keyword evidence="4" id="KW-1185">Reference proteome</keyword>
<feature type="region of interest" description="Disordered" evidence="1">
    <location>
        <begin position="61"/>
        <end position="113"/>
    </location>
</feature>
<evidence type="ECO:0000256" key="2">
    <source>
        <dbReference type="SAM" id="Phobius"/>
    </source>
</evidence>
<dbReference type="EMBL" id="BJXA01000002">
    <property type="protein sequence ID" value="GEM36034.1"/>
    <property type="molecule type" value="Genomic_DNA"/>
</dbReference>
<keyword evidence="2" id="KW-0812">Transmembrane</keyword>
<comment type="caution">
    <text evidence="3">The sequence shown here is derived from an EMBL/GenBank/DDBJ whole genome shotgun (WGS) entry which is preliminary data.</text>
</comment>
<reference evidence="3 4" key="1">
    <citation type="submission" date="2019-07" db="EMBL/GenBank/DDBJ databases">
        <title>Whole genome shotgun sequence of Nocardia ninae NBRC 108245.</title>
        <authorList>
            <person name="Hosoyama A."/>
            <person name="Uohara A."/>
            <person name="Ohji S."/>
            <person name="Ichikawa N."/>
        </authorList>
    </citation>
    <scope>NUCLEOTIDE SEQUENCE [LARGE SCALE GENOMIC DNA]</scope>
    <source>
        <strain evidence="3 4">NBRC 108245</strain>
    </source>
</reference>
<keyword evidence="2" id="KW-1133">Transmembrane helix</keyword>
<evidence type="ECO:0000313" key="3">
    <source>
        <dbReference type="EMBL" id="GEM36034.1"/>
    </source>
</evidence>
<sequence length="140" mass="14768">MFSAIVIFVTVRVEAPRRRGIAVALAAAALLLAHALFMCVLGLPGVSGTAEPVPTLVAAEKSLGATTHADPATEGHEQGCLARTPQREAEHEVGTTTTELDSADAQADTSRRPRFAGWGPWRIAAPDGRGILRDLCIDRC</sequence>
<keyword evidence="2" id="KW-0472">Membrane</keyword>
<organism evidence="3 4">
    <name type="scientific">Nocardia ninae NBRC 108245</name>
    <dbReference type="NCBI Taxonomy" id="1210091"/>
    <lineage>
        <taxon>Bacteria</taxon>
        <taxon>Bacillati</taxon>
        <taxon>Actinomycetota</taxon>
        <taxon>Actinomycetes</taxon>
        <taxon>Mycobacteriales</taxon>
        <taxon>Nocardiaceae</taxon>
        <taxon>Nocardia</taxon>
    </lineage>
</organism>
<evidence type="ECO:0000313" key="4">
    <source>
        <dbReference type="Proteomes" id="UP000321424"/>
    </source>
</evidence>
<protein>
    <submittedName>
        <fullName evidence="3">Uncharacterized protein</fullName>
    </submittedName>
</protein>
<feature type="transmembrane region" description="Helical" evidence="2">
    <location>
        <begin position="21"/>
        <end position="43"/>
    </location>
</feature>
<evidence type="ECO:0000256" key="1">
    <source>
        <dbReference type="SAM" id="MobiDB-lite"/>
    </source>
</evidence>
<dbReference type="AlphaFoldDB" id="A0A511M5X0"/>
<name>A0A511M5X0_9NOCA</name>
<proteinExistence type="predicted"/>
<accession>A0A511M5X0</accession>
<dbReference type="Proteomes" id="UP000321424">
    <property type="component" value="Unassembled WGS sequence"/>
</dbReference>